<evidence type="ECO:0000259" key="1">
    <source>
        <dbReference type="Pfam" id="PF10213"/>
    </source>
</evidence>
<dbReference type="AlphaFoldDB" id="A0A2A9NJM1"/>
<dbReference type="STRING" id="703135.A0A2A9NJM1"/>
<name>A0A2A9NJM1_9AGAR</name>
<feature type="domain" description="Small ribosomal subunit protein mS35 mitochondrial conserved" evidence="1">
    <location>
        <begin position="94"/>
        <end position="247"/>
    </location>
</feature>
<dbReference type="GO" id="GO:0005763">
    <property type="term" value="C:mitochondrial small ribosomal subunit"/>
    <property type="evidence" value="ECO:0007669"/>
    <property type="project" value="TreeGrafter"/>
</dbReference>
<organism evidence="2 3">
    <name type="scientific">Amanita thiersii Skay4041</name>
    <dbReference type="NCBI Taxonomy" id="703135"/>
    <lineage>
        <taxon>Eukaryota</taxon>
        <taxon>Fungi</taxon>
        <taxon>Dikarya</taxon>
        <taxon>Basidiomycota</taxon>
        <taxon>Agaricomycotina</taxon>
        <taxon>Agaricomycetes</taxon>
        <taxon>Agaricomycetidae</taxon>
        <taxon>Agaricales</taxon>
        <taxon>Pluteineae</taxon>
        <taxon>Amanitaceae</taxon>
        <taxon>Amanita</taxon>
    </lineage>
</organism>
<dbReference type="GO" id="GO:0003735">
    <property type="term" value="F:structural constituent of ribosome"/>
    <property type="evidence" value="ECO:0007669"/>
    <property type="project" value="InterPro"/>
</dbReference>
<dbReference type="PANTHER" id="PTHR13490:SF0">
    <property type="entry name" value="SMALL RIBOSOMAL SUBUNIT PROTEIN MS35"/>
    <property type="match status" value="1"/>
</dbReference>
<dbReference type="EMBL" id="KZ301997">
    <property type="protein sequence ID" value="PFH50789.1"/>
    <property type="molecule type" value="Genomic_DNA"/>
</dbReference>
<proteinExistence type="predicted"/>
<dbReference type="PANTHER" id="PTHR13490">
    <property type="entry name" value="MITOCHONDRIAL 28S RIBOSOMAL PROTEIN S28"/>
    <property type="match status" value="1"/>
</dbReference>
<evidence type="ECO:0000313" key="3">
    <source>
        <dbReference type="Proteomes" id="UP000242287"/>
    </source>
</evidence>
<dbReference type="OrthoDB" id="283424at2759"/>
<keyword evidence="3" id="KW-1185">Reference proteome</keyword>
<dbReference type="InterPro" id="IPR019349">
    <property type="entry name" value="Ribosomal_mS35_mit"/>
</dbReference>
<evidence type="ECO:0000313" key="2">
    <source>
        <dbReference type="EMBL" id="PFH50789.1"/>
    </source>
</evidence>
<dbReference type="Proteomes" id="UP000242287">
    <property type="component" value="Unassembled WGS sequence"/>
</dbReference>
<protein>
    <recommendedName>
        <fullName evidence="1">Small ribosomal subunit protein mS35 mitochondrial conserved domain-containing protein</fullName>
    </recommendedName>
</protein>
<sequence length="257" mass="29125">MAALPFARLARTVSRPRPTFSPRHFSTSSPALARRSKLDEVFSHDQAFELLDDDFDGDDTTSAGHLMLRDQRETLYYLRLIEHEMPKLVAFRRPFKPPTSDTPIVVRSITYAGEEHPAAAKRVIVVPVDQLPLKDNDAIHKLKLLAGPRWTPNPPADAGVSDIELWGNGYIKISCEDFPKPAQNLKWASDTLDRLIMEANSSKGDKFRDVPLDMRHVYAKVRKAKKGDHRNNQVLSRPSILDFPKEWLPPRTPDTVS</sequence>
<reference evidence="2 3" key="1">
    <citation type="submission" date="2014-02" db="EMBL/GenBank/DDBJ databases">
        <title>Transposable element dynamics among asymbiotic and ectomycorrhizal Amanita fungi.</title>
        <authorList>
            <consortium name="DOE Joint Genome Institute"/>
            <person name="Hess J."/>
            <person name="Skrede I."/>
            <person name="Wolfe B."/>
            <person name="LaButti K."/>
            <person name="Ohm R.A."/>
            <person name="Grigoriev I.V."/>
            <person name="Pringle A."/>
        </authorList>
    </citation>
    <scope>NUCLEOTIDE SEQUENCE [LARGE SCALE GENOMIC DNA]</scope>
    <source>
        <strain evidence="2 3">SKay4041</strain>
    </source>
</reference>
<dbReference type="InterPro" id="IPR039848">
    <property type="entry name" value="Ribosomal_mS35_mt"/>
</dbReference>
<dbReference type="GO" id="GO:0032543">
    <property type="term" value="P:mitochondrial translation"/>
    <property type="evidence" value="ECO:0007669"/>
    <property type="project" value="InterPro"/>
</dbReference>
<gene>
    <name evidence="2" type="ORF">AMATHDRAFT_60439</name>
</gene>
<dbReference type="Pfam" id="PF10213">
    <property type="entry name" value="MRP-S28"/>
    <property type="match status" value="1"/>
</dbReference>
<accession>A0A2A9NJM1</accession>